<evidence type="ECO:0000256" key="2">
    <source>
        <dbReference type="SAM" id="Phobius"/>
    </source>
</evidence>
<sequence>MTQSGQGNEPQLPAVPPAQPPQPVREGVVLPAQGDQRAHDQHQAAPAGGQAWGQPWGPQGAPQTAPQAPGQPGAPVQPQPLPQPQGGAAAQAQQGWPQNDAQHGAQNVPQHAPQHAPQNAPHHGFQGGAPLSPPPGAPQNGLPAGPAAPHGAPYGGPQGAPMPAQGQPYAQQGWPPVQGQPPMPPQPQGGPPAPDRQAQPFAGGADETQMLPPQPGFPGPPAADSEATQYIPPVSGQAPGAMPLPPEGAAPTAPPAHAAPGPDPAQAAAGQAPASTPLPPENRSGHPQTQPESDKESTTVLRAVRPGRARHSAPQAAPGQPTPGQPTPGQPAPGAAEETQVLPGPIPAAGPPPQRQGHGAPQPGGPAPYAIRPGMPGDRQPPSEFDGLFRTDGGPAEAADSTQQLPQFSDQGPMPGPPVTAPEGDGPGRRGGGGRRRMTPAALIGIVVGVCAIAGLAAGAALSAGGDDDKKDTKAEESQAPDPKVDNKTKAADPAEAQAKALDALLADSNNSRAAVIKAVEDIKTCKNLSTAATNLRTAAGQRTDLVTRLGKISVDKLPKNAQLTSSLTKAWQSSATADNQYAAWADQVGGKKGCHKGQARATPKKRAGDLASTNASKAKGEAVVLWNEIAAQYGLQKRQAAQL</sequence>
<feature type="region of interest" description="Disordered" evidence="1">
    <location>
        <begin position="1"/>
        <end position="437"/>
    </location>
</feature>
<feature type="compositionally biased region" description="Low complexity" evidence="1">
    <location>
        <begin position="255"/>
        <end position="274"/>
    </location>
</feature>
<proteinExistence type="predicted"/>
<dbReference type="RefSeq" id="WP_358629814.1">
    <property type="nucleotide sequence ID" value="NZ_JBFAEV010000002.1"/>
</dbReference>
<feature type="compositionally biased region" description="Polar residues" evidence="1">
    <location>
        <begin position="400"/>
        <end position="410"/>
    </location>
</feature>
<feature type="compositionally biased region" description="Pro residues" evidence="1">
    <location>
        <begin position="13"/>
        <end position="23"/>
    </location>
</feature>
<name>A0ABW8LSP9_9ACTN</name>
<feature type="compositionally biased region" description="Basic residues" evidence="1">
    <location>
        <begin position="593"/>
        <end position="606"/>
    </location>
</feature>
<feature type="compositionally biased region" description="Low complexity" evidence="1">
    <location>
        <begin position="43"/>
        <end position="74"/>
    </location>
</feature>
<feature type="compositionally biased region" description="Basic and acidic residues" evidence="1">
    <location>
        <begin position="467"/>
        <end position="493"/>
    </location>
</feature>
<evidence type="ECO:0000256" key="1">
    <source>
        <dbReference type="SAM" id="MobiDB-lite"/>
    </source>
</evidence>
<feature type="compositionally biased region" description="Pro residues" evidence="1">
    <location>
        <begin position="242"/>
        <end position="254"/>
    </location>
</feature>
<evidence type="ECO:0000313" key="3">
    <source>
        <dbReference type="EMBL" id="MFK4268029.1"/>
    </source>
</evidence>
<evidence type="ECO:0000313" key="4">
    <source>
        <dbReference type="Proteomes" id="UP001620295"/>
    </source>
</evidence>
<feature type="compositionally biased region" description="Low complexity" evidence="1">
    <location>
        <begin position="84"/>
        <end position="98"/>
    </location>
</feature>
<reference evidence="3 4" key="1">
    <citation type="submission" date="2024-11" db="EMBL/GenBank/DDBJ databases">
        <title>The Natural Products Discovery Center: Release of the First 8490 Sequenced Strains for Exploring Actinobacteria Biosynthetic Diversity.</title>
        <authorList>
            <person name="Kalkreuter E."/>
            <person name="Kautsar S.A."/>
            <person name="Yang D."/>
            <person name="Bader C.D."/>
            <person name="Teijaro C.N."/>
            <person name="Fluegel L."/>
            <person name="Davis C.M."/>
            <person name="Simpson J.R."/>
            <person name="Lauterbach L."/>
            <person name="Steele A.D."/>
            <person name="Gui C."/>
            <person name="Meng S."/>
            <person name="Li G."/>
            <person name="Viehrig K."/>
            <person name="Ye F."/>
            <person name="Su P."/>
            <person name="Kiefer A.F."/>
            <person name="Nichols A."/>
            <person name="Cepeda A.J."/>
            <person name="Yan W."/>
            <person name="Fan B."/>
            <person name="Jiang Y."/>
            <person name="Adhikari A."/>
            <person name="Zheng C.-J."/>
            <person name="Schuster L."/>
            <person name="Cowan T.M."/>
            <person name="Smanski M.J."/>
            <person name="Chevrette M.G."/>
            <person name="De Carvalho L.P.S."/>
            <person name="Shen B."/>
        </authorList>
    </citation>
    <scope>NUCLEOTIDE SEQUENCE [LARGE SCALE GENOMIC DNA]</scope>
    <source>
        <strain evidence="3 4">NPDC020863</strain>
    </source>
</reference>
<comment type="caution">
    <text evidence="3">The sequence shown here is derived from an EMBL/GenBank/DDBJ whole genome shotgun (WGS) entry which is preliminary data.</text>
</comment>
<dbReference type="Proteomes" id="UP001620295">
    <property type="component" value="Unassembled WGS sequence"/>
</dbReference>
<protein>
    <recommendedName>
        <fullName evidence="5">Basic proline-rich protein</fullName>
    </recommendedName>
</protein>
<feature type="compositionally biased region" description="Low complexity" evidence="1">
    <location>
        <begin position="159"/>
        <end position="177"/>
    </location>
</feature>
<keyword evidence="2" id="KW-0812">Transmembrane</keyword>
<feature type="region of interest" description="Disordered" evidence="1">
    <location>
        <begin position="591"/>
        <end position="618"/>
    </location>
</feature>
<dbReference type="EMBL" id="JBJDQH010000008">
    <property type="protein sequence ID" value="MFK4268029.1"/>
    <property type="molecule type" value="Genomic_DNA"/>
</dbReference>
<feature type="compositionally biased region" description="Low complexity" evidence="1">
    <location>
        <begin position="143"/>
        <end position="152"/>
    </location>
</feature>
<organism evidence="3 4">
    <name type="scientific">Streptomyces milbemycinicus</name>
    <dbReference type="NCBI Taxonomy" id="476552"/>
    <lineage>
        <taxon>Bacteria</taxon>
        <taxon>Bacillati</taxon>
        <taxon>Actinomycetota</taxon>
        <taxon>Actinomycetes</taxon>
        <taxon>Kitasatosporales</taxon>
        <taxon>Streptomycetaceae</taxon>
        <taxon>Streptomyces</taxon>
    </lineage>
</organism>
<keyword evidence="4" id="KW-1185">Reference proteome</keyword>
<feature type="compositionally biased region" description="Pro residues" evidence="1">
    <location>
        <begin position="212"/>
        <end position="221"/>
    </location>
</feature>
<evidence type="ECO:0008006" key="5">
    <source>
        <dbReference type="Google" id="ProtNLM"/>
    </source>
</evidence>
<keyword evidence="2" id="KW-0472">Membrane</keyword>
<gene>
    <name evidence="3" type="ORF">ACI2L5_24270</name>
</gene>
<keyword evidence="2" id="KW-1133">Transmembrane helix</keyword>
<accession>A0ABW8LSP9</accession>
<feature type="compositionally biased region" description="Pro residues" evidence="1">
    <location>
        <begin position="320"/>
        <end position="331"/>
    </location>
</feature>
<feature type="compositionally biased region" description="Polar residues" evidence="1">
    <location>
        <begin position="99"/>
        <end position="109"/>
    </location>
</feature>
<feature type="compositionally biased region" description="Pro residues" evidence="1">
    <location>
        <begin position="178"/>
        <end position="194"/>
    </location>
</feature>
<feature type="transmembrane region" description="Helical" evidence="2">
    <location>
        <begin position="439"/>
        <end position="462"/>
    </location>
</feature>
<feature type="region of interest" description="Disordered" evidence="1">
    <location>
        <begin position="462"/>
        <end position="495"/>
    </location>
</feature>
<feature type="compositionally biased region" description="Pro residues" evidence="1">
    <location>
        <begin position="344"/>
        <end position="354"/>
    </location>
</feature>